<comment type="caution">
    <text evidence="2">The sequence shown here is derived from an EMBL/GenBank/DDBJ whole genome shotgun (WGS) entry which is preliminary data.</text>
</comment>
<evidence type="ECO:0000313" key="3">
    <source>
        <dbReference type="Proteomes" id="UP000617555"/>
    </source>
</evidence>
<feature type="domain" description="TraD/TraG TraM recognition site" evidence="1">
    <location>
        <begin position="43"/>
        <end position="170"/>
    </location>
</feature>
<dbReference type="SUPFAM" id="SSF52540">
    <property type="entry name" value="P-loop containing nucleoside triphosphate hydrolases"/>
    <property type="match status" value="1"/>
</dbReference>
<accession>A0ABQ1JMQ9</accession>
<dbReference type="CDD" id="cd01127">
    <property type="entry name" value="TrwB_TraG_TraD_VirD4"/>
    <property type="match status" value="1"/>
</dbReference>
<dbReference type="EMBL" id="BMII01000033">
    <property type="protein sequence ID" value="GGB70963.1"/>
    <property type="molecule type" value="Genomic_DNA"/>
</dbReference>
<protein>
    <recommendedName>
        <fullName evidence="1">TraD/TraG TraM recognition site domain-containing protein</fullName>
    </recommendedName>
</protein>
<name>A0ABQ1JMQ9_9GAMM</name>
<dbReference type="Pfam" id="PF12696">
    <property type="entry name" value="TraG-D_C"/>
    <property type="match status" value="1"/>
</dbReference>
<organism evidence="2 3">
    <name type="scientific">Shewanella inventionis</name>
    <dbReference type="NCBI Taxonomy" id="1738770"/>
    <lineage>
        <taxon>Bacteria</taxon>
        <taxon>Pseudomonadati</taxon>
        <taxon>Pseudomonadota</taxon>
        <taxon>Gammaproteobacteria</taxon>
        <taxon>Alteromonadales</taxon>
        <taxon>Shewanellaceae</taxon>
        <taxon>Shewanella</taxon>
    </lineage>
</organism>
<dbReference type="Gene3D" id="3.40.50.300">
    <property type="entry name" value="P-loop containing nucleotide triphosphate hydrolases"/>
    <property type="match status" value="1"/>
</dbReference>
<evidence type="ECO:0000259" key="1">
    <source>
        <dbReference type="Pfam" id="PF12696"/>
    </source>
</evidence>
<dbReference type="InterPro" id="IPR032689">
    <property type="entry name" value="TraG-D_C"/>
</dbReference>
<evidence type="ECO:0000313" key="2">
    <source>
        <dbReference type="EMBL" id="GGB70963.1"/>
    </source>
</evidence>
<dbReference type="InterPro" id="IPR027417">
    <property type="entry name" value="P-loop_NTPase"/>
</dbReference>
<gene>
    <name evidence="2" type="ORF">GCM10011607_34350</name>
</gene>
<keyword evidence="3" id="KW-1185">Reference proteome</keyword>
<sequence length="198" mass="21506">MVLRIGLDSLTDAMVGSAIGSLLLSDLTAVAGDRYNYGVENRPVNIFIDEAAEVVNDPFIQLLNKGRGAKMRCVIATQTFADFAARTGSEAKARQVLGNINNLIALRVMDAETQQYITDNLPKTRLQYIMQTQGMSSNSDSPALFTGNHGERLMEEEGDMFPPQLLGQLPNLEYIAKLSGGRVIKGRIPILTSSTQAA</sequence>
<dbReference type="Proteomes" id="UP000617555">
    <property type="component" value="Unassembled WGS sequence"/>
</dbReference>
<reference evidence="3" key="1">
    <citation type="journal article" date="2019" name="Int. J. Syst. Evol. Microbiol.">
        <title>The Global Catalogue of Microorganisms (GCM) 10K type strain sequencing project: providing services to taxonomists for standard genome sequencing and annotation.</title>
        <authorList>
            <consortium name="The Broad Institute Genomics Platform"/>
            <consortium name="The Broad Institute Genome Sequencing Center for Infectious Disease"/>
            <person name="Wu L."/>
            <person name="Ma J."/>
        </authorList>
    </citation>
    <scope>NUCLEOTIDE SEQUENCE [LARGE SCALE GENOMIC DNA]</scope>
    <source>
        <strain evidence="3">CGMCC 1.15339</strain>
    </source>
</reference>
<proteinExistence type="predicted"/>